<feature type="transmembrane region" description="Helical" evidence="10">
    <location>
        <begin position="302"/>
        <end position="335"/>
    </location>
</feature>
<comment type="catalytic activity">
    <reaction evidence="8">
        <text>L-seryl-[protein] + ATP = O-phospho-L-seryl-[protein] + ADP + H(+)</text>
        <dbReference type="Rhea" id="RHEA:17989"/>
        <dbReference type="Rhea" id="RHEA-COMP:9863"/>
        <dbReference type="Rhea" id="RHEA-COMP:11604"/>
        <dbReference type="ChEBI" id="CHEBI:15378"/>
        <dbReference type="ChEBI" id="CHEBI:29999"/>
        <dbReference type="ChEBI" id="CHEBI:30616"/>
        <dbReference type="ChEBI" id="CHEBI:83421"/>
        <dbReference type="ChEBI" id="CHEBI:456216"/>
        <dbReference type="EC" id="2.7.11.1"/>
    </reaction>
</comment>
<feature type="transmembrane region" description="Helical" evidence="10">
    <location>
        <begin position="513"/>
        <end position="536"/>
    </location>
</feature>
<keyword evidence="10" id="KW-0812">Transmembrane</keyword>
<dbReference type="GO" id="GO:0005524">
    <property type="term" value="F:ATP binding"/>
    <property type="evidence" value="ECO:0007669"/>
    <property type="project" value="UniProtKB-UniRule"/>
</dbReference>
<feature type="transmembrane region" description="Helical" evidence="10">
    <location>
        <begin position="485"/>
        <end position="507"/>
    </location>
</feature>
<dbReference type="SUPFAM" id="SSF56112">
    <property type="entry name" value="Protein kinase-like (PK-like)"/>
    <property type="match status" value="1"/>
</dbReference>
<dbReference type="Proteomes" id="UP000621799">
    <property type="component" value="Unassembled WGS sequence"/>
</dbReference>
<proteinExistence type="predicted"/>
<keyword evidence="4 9" id="KW-0547">Nucleotide-binding</keyword>
<dbReference type="AlphaFoldDB" id="A0A928Z8R8"/>
<comment type="catalytic activity">
    <reaction evidence="7">
        <text>L-threonyl-[protein] + ATP = O-phospho-L-threonyl-[protein] + ADP + H(+)</text>
        <dbReference type="Rhea" id="RHEA:46608"/>
        <dbReference type="Rhea" id="RHEA-COMP:11060"/>
        <dbReference type="Rhea" id="RHEA-COMP:11605"/>
        <dbReference type="ChEBI" id="CHEBI:15378"/>
        <dbReference type="ChEBI" id="CHEBI:30013"/>
        <dbReference type="ChEBI" id="CHEBI:30616"/>
        <dbReference type="ChEBI" id="CHEBI:61977"/>
        <dbReference type="ChEBI" id="CHEBI:456216"/>
        <dbReference type="EC" id="2.7.11.1"/>
    </reaction>
</comment>
<dbReference type="PANTHER" id="PTHR24363:SF0">
    <property type="entry name" value="SERINE_THREONINE KINASE LIKE DOMAIN CONTAINING 1"/>
    <property type="match status" value="1"/>
</dbReference>
<dbReference type="Gene3D" id="1.10.510.10">
    <property type="entry name" value="Transferase(Phosphotransferase) domain 1"/>
    <property type="match status" value="1"/>
</dbReference>
<dbReference type="PROSITE" id="PS00107">
    <property type="entry name" value="PROTEIN_KINASE_ATP"/>
    <property type="match status" value="1"/>
</dbReference>
<keyword evidence="5 12" id="KW-0418">Kinase</keyword>
<evidence type="ECO:0000313" key="12">
    <source>
        <dbReference type="EMBL" id="MBE9040958.1"/>
    </source>
</evidence>
<keyword evidence="6 9" id="KW-0067">ATP-binding</keyword>
<feature type="domain" description="Protein kinase" evidence="11">
    <location>
        <begin position="15"/>
        <end position="267"/>
    </location>
</feature>
<dbReference type="CDD" id="cd14014">
    <property type="entry name" value="STKc_PknB_like"/>
    <property type="match status" value="1"/>
</dbReference>
<comment type="caution">
    <text evidence="12">The sequence shown here is derived from an EMBL/GenBank/DDBJ whole genome shotgun (WGS) entry which is preliminary data.</text>
</comment>
<dbReference type="PANTHER" id="PTHR24363">
    <property type="entry name" value="SERINE/THREONINE PROTEIN KINASE"/>
    <property type="match status" value="1"/>
</dbReference>
<keyword evidence="10" id="KW-0472">Membrane</keyword>
<dbReference type="SMART" id="SM00220">
    <property type="entry name" value="S_TKc"/>
    <property type="match status" value="1"/>
</dbReference>
<dbReference type="PROSITE" id="PS50011">
    <property type="entry name" value="PROTEIN_KINASE_DOM"/>
    <property type="match status" value="1"/>
</dbReference>
<dbReference type="Pfam" id="PF00069">
    <property type="entry name" value="Pkinase"/>
    <property type="match status" value="1"/>
</dbReference>
<evidence type="ECO:0000313" key="13">
    <source>
        <dbReference type="Proteomes" id="UP000621799"/>
    </source>
</evidence>
<gene>
    <name evidence="12" type="ORF">IQ235_09215</name>
</gene>
<evidence type="ECO:0000256" key="3">
    <source>
        <dbReference type="ARBA" id="ARBA00022679"/>
    </source>
</evidence>
<evidence type="ECO:0000256" key="9">
    <source>
        <dbReference type="PROSITE-ProRule" id="PRU10141"/>
    </source>
</evidence>
<reference evidence="12" key="1">
    <citation type="submission" date="2020-10" db="EMBL/GenBank/DDBJ databases">
        <authorList>
            <person name="Castelo-Branco R."/>
            <person name="Eusebio N."/>
            <person name="Adriana R."/>
            <person name="Vieira A."/>
            <person name="Brugerolle De Fraissinette N."/>
            <person name="Rezende De Castro R."/>
            <person name="Schneider M.P."/>
            <person name="Vasconcelos V."/>
            <person name="Leao P.N."/>
        </authorList>
    </citation>
    <scope>NUCLEOTIDE SEQUENCE</scope>
    <source>
        <strain evidence="12">LEGE 11467</strain>
    </source>
</reference>
<evidence type="ECO:0000256" key="7">
    <source>
        <dbReference type="ARBA" id="ARBA00047899"/>
    </source>
</evidence>
<evidence type="ECO:0000256" key="4">
    <source>
        <dbReference type="ARBA" id="ARBA00022741"/>
    </source>
</evidence>
<dbReference type="InterPro" id="IPR017441">
    <property type="entry name" value="Protein_kinase_ATP_BS"/>
</dbReference>
<evidence type="ECO:0000256" key="6">
    <source>
        <dbReference type="ARBA" id="ARBA00022840"/>
    </source>
</evidence>
<keyword evidence="13" id="KW-1185">Reference proteome</keyword>
<dbReference type="InterPro" id="IPR011009">
    <property type="entry name" value="Kinase-like_dom_sf"/>
</dbReference>
<accession>A0A928Z8R8</accession>
<keyword evidence="10" id="KW-1133">Transmembrane helix</keyword>
<feature type="binding site" evidence="9">
    <location>
        <position position="44"/>
    </location>
    <ligand>
        <name>ATP</name>
        <dbReference type="ChEBI" id="CHEBI:30616"/>
    </ligand>
</feature>
<dbReference type="EC" id="2.7.11.1" evidence="1"/>
<dbReference type="GO" id="GO:0004674">
    <property type="term" value="F:protein serine/threonine kinase activity"/>
    <property type="evidence" value="ECO:0007669"/>
    <property type="project" value="UniProtKB-KW"/>
</dbReference>
<name>A0A928Z8R8_9CYAN</name>
<keyword evidence="3" id="KW-0808">Transferase</keyword>
<sequence length="632" mass="72058">MKNLIYPEMIVADHYRIVTKIGQGAFGTTYEAEDLTNYKRVAIKVLSLRQVQDWKVLDLFEREAKVLARIDHRAIPKYLDYFHEATTDDRRFYLVQELVSGESLSTLVKKGWHGSEDQVRDIALQVLQILDDLHQMQPSIIHRDIKPSNIIRRADGQIYLVDFGAVKDVYRQTLMGGETFIGTLGYMPPEQFRGQSFFASDLYALGATLLFLLTHRSPEELPRKRMRFDFRNRVNISPEFANWLDKILEPAVEDRFKSAKEAANALQGKVNLADSTASYEKFGSVIFKKNARHFVCKTSCNWFTILIFLALSLGFLFTILHIVAALLFGAFFCLISFCMACEKSLKIDEDYLNISIKFPSITISRIQLQRDNISLIHVEETRNSEGDKVLHLVIQAGVKKYSFGTFLNKAEKEWLAAKISDFLGLKPSKSAIQAIEVLQHDKNVEKVDRSSSPVEKAPSKGTSVILNRSQNRLFLDLPTNTNSKIGVGCLTFLFVFSIFPFSVSWILNSFSDFHAYLILLSIPILSFLISSFLIGLTSQELSRIEIGNRHYYCLYDRPLGPVKISGKTVDIQGCRLQMTNDSQNAKCLLTIDNKDYELGLLLTVVEKQWLVEEVSDFLKMLKSRRDEKKLSG</sequence>
<evidence type="ECO:0000256" key="5">
    <source>
        <dbReference type="ARBA" id="ARBA00022777"/>
    </source>
</evidence>
<keyword evidence="2 12" id="KW-0723">Serine/threonine-protein kinase</keyword>
<evidence type="ECO:0000256" key="10">
    <source>
        <dbReference type="SAM" id="Phobius"/>
    </source>
</evidence>
<organism evidence="12 13">
    <name type="scientific">Zarconia navalis LEGE 11467</name>
    <dbReference type="NCBI Taxonomy" id="1828826"/>
    <lineage>
        <taxon>Bacteria</taxon>
        <taxon>Bacillati</taxon>
        <taxon>Cyanobacteriota</taxon>
        <taxon>Cyanophyceae</taxon>
        <taxon>Oscillatoriophycideae</taxon>
        <taxon>Oscillatoriales</taxon>
        <taxon>Oscillatoriales incertae sedis</taxon>
        <taxon>Zarconia</taxon>
        <taxon>Zarconia navalis</taxon>
    </lineage>
</organism>
<dbReference type="RefSeq" id="WP_264321190.1">
    <property type="nucleotide sequence ID" value="NZ_JADEXN010000135.1"/>
</dbReference>
<dbReference type="EMBL" id="JADEXN010000135">
    <property type="protein sequence ID" value="MBE9040958.1"/>
    <property type="molecule type" value="Genomic_DNA"/>
</dbReference>
<dbReference type="InterPro" id="IPR000719">
    <property type="entry name" value="Prot_kinase_dom"/>
</dbReference>
<protein>
    <recommendedName>
        <fullName evidence="1">non-specific serine/threonine protein kinase</fullName>
        <ecNumber evidence="1">2.7.11.1</ecNumber>
    </recommendedName>
</protein>
<evidence type="ECO:0000256" key="1">
    <source>
        <dbReference type="ARBA" id="ARBA00012513"/>
    </source>
</evidence>
<evidence type="ECO:0000256" key="8">
    <source>
        <dbReference type="ARBA" id="ARBA00048679"/>
    </source>
</evidence>
<evidence type="ECO:0000256" key="2">
    <source>
        <dbReference type="ARBA" id="ARBA00022527"/>
    </source>
</evidence>
<evidence type="ECO:0000259" key="11">
    <source>
        <dbReference type="PROSITE" id="PS50011"/>
    </source>
</evidence>